<keyword evidence="3" id="KW-1185">Reference proteome</keyword>
<dbReference type="Proteomes" id="UP000319801">
    <property type="component" value="Unassembled WGS sequence"/>
</dbReference>
<gene>
    <name evidence="2" type="ORF">Baya_4778</name>
</gene>
<protein>
    <submittedName>
        <fullName evidence="2">Voltage-dependent T-type calcium channel subunit alpha-1H</fullName>
    </submittedName>
</protein>
<sequence length="112" mass="12216">MTEEEQPAAVGVSSEGADSSSQTVPSPGWEAAIDEEVRHPEQEEVGSAVQEVEEEACSELSAVVVPYPELASVVFFCLKQTTCPRSWCIRLVASPYPLLHVHAHTNIQWPVI</sequence>
<feature type="compositionally biased region" description="Polar residues" evidence="1">
    <location>
        <begin position="16"/>
        <end position="25"/>
    </location>
</feature>
<evidence type="ECO:0000256" key="1">
    <source>
        <dbReference type="SAM" id="MobiDB-lite"/>
    </source>
</evidence>
<comment type="caution">
    <text evidence="2">The sequence shown here is derived from an EMBL/GenBank/DDBJ whole genome shotgun (WGS) entry which is preliminary data.</text>
</comment>
<evidence type="ECO:0000313" key="3">
    <source>
        <dbReference type="Proteomes" id="UP000319801"/>
    </source>
</evidence>
<organism evidence="2 3">
    <name type="scientific">Bagarius yarrelli</name>
    <name type="common">Goonch</name>
    <name type="synonym">Bagrus yarrelli</name>
    <dbReference type="NCBI Taxonomy" id="175774"/>
    <lineage>
        <taxon>Eukaryota</taxon>
        <taxon>Metazoa</taxon>
        <taxon>Chordata</taxon>
        <taxon>Craniata</taxon>
        <taxon>Vertebrata</taxon>
        <taxon>Euteleostomi</taxon>
        <taxon>Actinopterygii</taxon>
        <taxon>Neopterygii</taxon>
        <taxon>Teleostei</taxon>
        <taxon>Ostariophysi</taxon>
        <taxon>Siluriformes</taxon>
        <taxon>Sisoridae</taxon>
        <taxon>Sisorinae</taxon>
        <taxon>Bagarius</taxon>
    </lineage>
</organism>
<dbReference type="EMBL" id="VCAZ01000017">
    <property type="protein sequence ID" value="TSK62650.1"/>
    <property type="molecule type" value="Genomic_DNA"/>
</dbReference>
<proteinExistence type="predicted"/>
<feature type="region of interest" description="Disordered" evidence="1">
    <location>
        <begin position="1"/>
        <end position="31"/>
    </location>
</feature>
<dbReference type="OrthoDB" id="8195947at2759"/>
<evidence type="ECO:0000313" key="2">
    <source>
        <dbReference type="EMBL" id="TSK62650.1"/>
    </source>
</evidence>
<reference evidence="2 3" key="1">
    <citation type="journal article" date="2019" name="Genome Biol. Evol.">
        <title>Whole-Genome Sequencing of the Giant Devil Catfish, Bagarius yarrelli.</title>
        <authorList>
            <person name="Jiang W."/>
            <person name="Lv Y."/>
            <person name="Cheng L."/>
            <person name="Yang K."/>
            <person name="Chao B."/>
            <person name="Wang X."/>
            <person name="Li Y."/>
            <person name="Pan X."/>
            <person name="You X."/>
            <person name="Zhang Y."/>
            <person name="Yang J."/>
            <person name="Li J."/>
            <person name="Zhang X."/>
            <person name="Liu S."/>
            <person name="Sun C."/>
            <person name="Yang J."/>
            <person name="Shi Q."/>
        </authorList>
    </citation>
    <scope>NUCLEOTIDE SEQUENCE [LARGE SCALE GENOMIC DNA]</scope>
    <source>
        <strain evidence="2">JWS20170419001</strain>
        <tissue evidence="2">Muscle</tissue>
    </source>
</reference>
<name>A0A556TTH5_BAGYA</name>
<dbReference type="AlphaFoldDB" id="A0A556TTH5"/>
<accession>A0A556TTH5</accession>